<evidence type="ECO:0000313" key="2">
    <source>
        <dbReference type="EMBL" id="QEK14946.1"/>
    </source>
</evidence>
<accession>A0A5C0SMI7</accession>
<sequence length="353" mass="40252">MAQEYEIFYTFCESSIRCGEVAVDLRGYFKPGEIKRWEEIYGRDPERRKFRKLINGRSVVVSIIGYRRVGKSVFAYAYGEVESLNPIPLKVHSGWDADKVFDKLNKKIESIYGSKTEGWNVGGGVSLGISGSASKSTSTTKAPDIDEVCKEKCYIILDEVQRLKSEDLREVVNDFYKRFESTATIVLTGSSVYKIRNLGIARKIDWFTLYPFDEMKAREFIEKGFKQNGMLLDADDISTIYHGVGGTPGLIIDVAKLVILRNYDIEDAVEHVYEDFVSGDGESIIQDLDEIINQHPTVDKKRFVEFLLDRRTNEFDRNERELLEDLKIFGVVKGGIVDDPCLRRILSKWGGVE</sequence>
<protein>
    <submittedName>
        <fullName evidence="2">AAA family ATPase</fullName>
    </submittedName>
</protein>
<name>A0A5C0SMI7_9EURY</name>
<dbReference type="Proteomes" id="UP000322631">
    <property type="component" value="Chromosome"/>
</dbReference>
<dbReference type="AlphaFoldDB" id="A0A5C0SMI7"/>
<dbReference type="PANTHER" id="PTHR34301:SF8">
    <property type="entry name" value="ATPASE DOMAIN-CONTAINING PROTEIN"/>
    <property type="match status" value="1"/>
</dbReference>
<dbReference type="InterPro" id="IPR027417">
    <property type="entry name" value="P-loop_NTPase"/>
</dbReference>
<dbReference type="InterPro" id="IPR011579">
    <property type="entry name" value="ATPase_dom"/>
</dbReference>
<keyword evidence="3" id="KW-1185">Reference proteome</keyword>
<dbReference type="Gene3D" id="3.40.50.300">
    <property type="entry name" value="P-loop containing nucleotide triphosphate hydrolases"/>
    <property type="match status" value="1"/>
</dbReference>
<dbReference type="PANTHER" id="PTHR34301">
    <property type="entry name" value="DNA-BINDING PROTEIN-RELATED"/>
    <property type="match status" value="1"/>
</dbReference>
<dbReference type="KEGG" id="them:FPV09_07410"/>
<dbReference type="GO" id="GO:0005524">
    <property type="term" value="F:ATP binding"/>
    <property type="evidence" value="ECO:0007669"/>
    <property type="project" value="InterPro"/>
</dbReference>
<evidence type="ECO:0000259" key="1">
    <source>
        <dbReference type="Pfam" id="PF01637"/>
    </source>
</evidence>
<dbReference type="Pfam" id="PF01637">
    <property type="entry name" value="ATPase_2"/>
    <property type="match status" value="1"/>
</dbReference>
<feature type="domain" description="ATPase" evidence="1">
    <location>
        <begin position="150"/>
        <end position="254"/>
    </location>
</feature>
<dbReference type="Gene3D" id="1.10.8.60">
    <property type="match status" value="1"/>
</dbReference>
<proteinExistence type="predicted"/>
<organism evidence="2 3">
    <name type="scientific">Thermococcus aciditolerans</name>
    <dbReference type="NCBI Taxonomy" id="2598455"/>
    <lineage>
        <taxon>Archaea</taxon>
        <taxon>Methanobacteriati</taxon>
        <taxon>Methanobacteriota</taxon>
        <taxon>Thermococci</taxon>
        <taxon>Thermococcales</taxon>
        <taxon>Thermococcaceae</taxon>
        <taxon>Thermococcus</taxon>
    </lineage>
</organism>
<reference evidence="2 3" key="1">
    <citation type="submission" date="2019-07" db="EMBL/GenBank/DDBJ databases">
        <title>Complete genome of Thermococcus acidophilus.</title>
        <authorList>
            <person name="Li X."/>
        </authorList>
    </citation>
    <scope>NUCLEOTIDE SEQUENCE [LARGE SCALE GENOMIC DNA]</scope>
    <source>
        <strain evidence="2 3">SY113</strain>
    </source>
</reference>
<gene>
    <name evidence="2" type="ORF">FPV09_07410</name>
</gene>
<evidence type="ECO:0000313" key="3">
    <source>
        <dbReference type="Proteomes" id="UP000322631"/>
    </source>
</evidence>
<dbReference type="EMBL" id="CP041932">
    <property type="protein sequence ID" value="QEK14946.1"/>
    <property type="molecule type" value="Genomic_DNA"/>
</dbReference>
<dbReference type="SUPFAM" id="SSF52540">
    <property type="entry name" value="P-loop containing nucleoside triphosphate hydrolases"/>
    <property type="match status" value="1"/>
</dbReference>